<name>E9CRV6_COCPS</name>
<sequence length="190" mass="22041">MIFEKHNTYCEAARTFHPCGQKSSRSICACQPIDWEAFSRKIVLNDREPILVEKKPAISVSWQLYNPPPFKGTPEPASEKTPDVAAEAALMYVQGDYFQIDGLKVIAKRYFQASFLEWHKMYSFTTAVEEVYRSTGKHDPGLKDLVVELMMAKLWILWKEHKQAVNKLLETIPAFSHDLCVAMMDRRYYR</sequence>
<dbReference type="AlphaFoldDB" id="E9CRV6"/>
<protein>
    <submittedName>
        <fullName evidence="1">Uncharacterized protein</fullName>
    </submittedName>
</protein>
<dbReference type="VEuPathDB" id="FungiDB:D8B26_006825"/>
<dbReference type="EMBL" id="GL636486">
    <property type="protein sequence ID" value="EFW23331.1"/>
    <property type="molecule type" value="Genomic_DNA"/>
</dbReference>
<proteinExistence type="predicted"/>
<evidence type="ECO:0000313" key="1">
    <source>
        <dbReference type="EMBL" id="EFW23331.1"/>
    </source>
</evidence>
<dbReference type="PANTHER" id="PTHR47843">
    <property type="entry name" value="BTB DOMAIN-CONTAINING PROTEIN-RELATED"/>
    <property type="match status" value="1"/>
</dbReference>
<dbReference type="VEuPathDB" id="FungiDB:CPSG_01230"/>
<evidence type="ECO:0000313" key="2">
    <source>
        <dbReference type="Proteomes" id="UP000002497"/>
    </source>
</evidence>
<accession>E9CRV6</accession>
<reference evidence="2" key="2">
    <citation type="submission" date="2010-03" db="EMBL/GenBank/DDBJ databases">
        <title>The genome sequence of Coccidioides posadasii strain Silveira.</title>
        <authorList>
            <consortium name="The Broad Institute Genome Sequencing Center for Infectious Disease"/>
            <person name="Neafsey D."/>
            <person name="Orbach M."/>
            <person name="Henn M.R."/>
            <person name="Cole G.T."/>
            <person name="Galgiani J."/>
            <person name="Gardner M.J."/>
            <person name="Kirkland T.N."/>
            <person name="Taylor J.W."/>
            <person name="Young S.K."/>
            <person name="Zeng Q."/>
            <person name="Koehrsen M."/>
            <person name="Alvarado L."/>
            <person name="Berlin A."/>
            <person name="Borenstein D."/>
            <person name="Chapman S.B."/>
            <person name="Chen Z."/>
            <person name="Engels R."/>
            <person name="Freedman E."/>
            <person name="Gellesch M."/>
            <person name="Goldberg J."/>
            <person name="Griggs A."/>
            <person name="Gujja S."/>
            <person name="Heilman E."/>
            <person name="Heiman D."/>
            <person name="Howarth C."/>
            <person name="Jen D."/>
            <person name="Larson L."/>
            <person name="Mehta T."/>
            <person name="Neiman D."/>
            <person name="Park D."/>
            <person name="Pearson M."/>
            <person name="Richards J."/>
            <person name="Roberts A."/>
            <person name="Saif S."/>
            <person name="Shea T."/>
            <person name="Shenoy N."/>
            <person name="Sisk P."/>
            <person name="Stolte C."/>
            <person name="Sykes S."/>
            <person name="Walk T."/>
            <person name="White J."/>
            <person name="Yandava C."/>
            <person name="Haas B."/>
            <person name="Nusbaum C."/>
            <person name="Birren B."/>
        </authorList>
    </citation>
    <scope>NUCLEOTIDE SEQUENCE [LARGE SCALE GENOMIC DNA]</scope>
    <source>
        <strain evidence="2">RMSCC 757 / Silveira</strain>
    </source>
</reference>
<dbReference type="HOGENOM" id="CLU_1427851_0_0_1"/>
<keyword evidence="2" id="KW-1185">Reference proteome</keyword>
<gene>
    <name evidence="1" type="ORF">CPSG_01230</name>
</gene>
<reference evidence="2" key="1">
    <citation type="journal article" date="2010" name="Genome Res.">
        <title>Population genomic sequencing of Coccidioides fungi reveals recent hybridization and transposon control.</title>
        <authorList>
            <person name="Neafsey D.E."/>
            <person name="Barker B.M."/>
            <person name="Sharpton T.J."/>
            <person name="Stajich J.E."/>
            <person name="Park D.J."/>
            <person name="Whiston E."/>
            <person name="Hung C.-Y."/>
            <person name="McMahan C."/>
            <person name="White J."/>
            <person name="Sykes S."/>
            <person name="Heiman D."/>
            <person name="Young S."/>
            <person name="Zeng Q."/>
            <person name="Abouelleil A."/>
            <person name="Aftuck L."/>
            <person name="Bessette D."/>
            <person name="Brown A."/>
            <person name="FitzGerald M."/>
            <person name="Lui A."/>
            <person name="Macdonald J.P."/>
            <person name="Priest M."/>
            <person name="Orbach M.J."/>
            <person name="Galgiani J.N."/>
            <person name="Kirkland T.N."/>
            <person name="Cole G.T."/>
            <person name="Birren B.W."/>
            <person name="Henn M.R."/>
            <person name="Taylor J.W."/>
            <person name="Rounsley S.D."/>
        </authorList>
    </citation>
    <scope>NUCLEOTIDE SEQUENCE [LARGE SCALE GENOMIC DNA]</scope>
    <source>
        <strain evidence="2">RMSCC 757 / Silveira</strain>
    </source>
</reference>
<dbReference type="PANTHER" id="PTHR47843:SF5">
    <property type="entry name" value="BTB_POZ DOMAIN PROTEIN"/>
    <property type="match status" value="1"/>
</dbReference>
<organism evidence="2">
    <name type="scientific">Coccidioides posadasii (strain RMSCC 757 / Silveira)</name>
    <name type="common">Valley fever fungus</name>
    <dbReference type="NCBI Taxonomy" id="443226"/>
    <lineage>
        <taxon>Eukaryota</taxon>
        <taxon>Fungi</taxon>
        <taxon>Dikarya</taxon>
        <taxon>Ascomycota</taxon>
        <taxon>Pezizomycotina</taxon>
        <taxon>Eurotiomycetes</taxon>
        <taxon>Eurotiomycetidae</taxon>
        <taxon>Onygenales</taxon>
        <taxon>Onygenaceae</taxon>
        <taxon>Coccidioides</taxon>
    </lineage>
</organism>
<dbReference type="Proteomes" id="UP000002497">
    <property type="component" value="Unassembled WGS sequence"/>
</dbReference>
<dbReference type="STRING" id="443226.E9CRV6"/>